<dbReference type="Proteomes" id="UP000071644">
    <property type="component" value="Unassembled WGS sequence"/>
</dbReference>
<dbReference type="Pfam" id="PF07793">
    <property type="entry name" value="DUF1631"/>
    <property type="match status" value="1"/>
</dbReference>
<evidence type="ECO:0000313" key="2">
    <source>
        <dbReference type="Proteomes" id="UP000071644"/>
    </source>
</evidence>
<comment type="caution">
    <text evidence="1">The sequence shown here is derived from an EMBL/GenBank/DDBJ whole genome shotgun (WGS) entry which is preliminary data.</text>
</comment>
<sequence length="719" mass="79649">MHKEGKVVPLAAAEHGRRTPPTSLPIALLQVRDQAALQLRQGLQALFDNADDTLFEMADKAADRFAQHLYFEAMRDLRLKRKSIERLFLDTVHEAFARLAEPEPEHTPATVAPVLSFTPGQSERAAAVEAMVTRVKARDGVALQQLGLRLQTLLERHVPEQCNPLNPIALCRCFLEAGQSLGVGPRVKLVLLKLFERYVLCDAQVIYGEANRLLIAAGVLGQLPPTPCRRAGDSYLLAEPDERSYHEPEASEDTAGDALFASLQPLLRSARGLFAPRLEAPAGAQPVSRADLLRLLSHLQHYVPEPDAADDFALGQQVEQLLLTISVRSGTRRFIGGDDEDMINLIDHVFRFIARDDNLPPCLRAVLARLQIPLLKVALLDRGLLSRASHPARRLLNEMAAAGLGCDPREQEQGDALQLRAERVVQRLLIDFAEDTSLFGELLEDLLGQTQHERRRTELFEQRTRDAEEGRANASLARRQVQHVLSQRLRGWVWPQAVVRMLINNWSQVMMLAWLRHGEASLGWRSALQTLDTLLASVTPSLQPQALVHQVPPLLKSLRDGLASVGTDSLVTREFFRKLEQLHIRAYAGGAEADEDDILVTQDILLALAEEADGPGQQPAGDKGKVKVSQKVQRLRMGTWIEVSDDSGIQRCKLVARLDSCDKLVFANRSGMKVREWSGAGLTQALEAGTVRVLDDGPLFERALEAVIEDLHRSGLAAL</sequence>
<protein>
    <submittedName>
        <fullName evidence="1">Thymidine phosphorylase</fullName>
    </submittedName>
</protein>
<dbReference type="RefSeq" id="WP_058639442.1">
    <property type="nucleotide sequence ID" value="NZ_LDSN01000047.1"/>
</dbReference>
<dbReference type="InterPro" id="IPR012434">
    <property type="entry name" value="DUF1631"/>
</dbReference>
<proteinExistence type="predicted"/>
<reference evidence="1 2" key="1">
    <citation type="journal article" date="2016" name="Front. Microbiol.">
        <title>Genomic Resource of Rice Seed Associated Bacteria.</title>
        <authorList>
            <person name="Midha S."/>
            <person name="Bansal K."/>
            <person name="Sharma S."/>
            <person name="Kumar N."/>
            <person name="Patil P.P."/>
            <person name="Chaudhry V."/>
            <person name="Patil P.B."/>
        </authorList>
    </citation>
    <scope>NUCLEOTIDE SEQUENCE [LARGE SCALE GENOMIC DNA]</scope>
    <source>
        <strain evidence="1 2">NS96</strain>
    </source>
</reference>
<evidence type="ECO:0000313" key="1">
    <source>
        <dbReference type="EMBL" id="KTT16047.1"/>
    </source>
</evidence>
<dbReference type="AlphaFoldDB" id="A0AAJ0LHL1"/>
<name>A0AAJ0LHL1_9PSED</name>
<dbReference type="EMBL" id="LDSN01000047">
    <property type="protein sequence ID" value="KTT16047.1"/>
    <property type="molecule type" value="Genomic_DNA"/>
</dbReference>
<organism evidence="1 2">
    <name type="scientific">Pseudomonas parafulva</name>
    <dbReference type="NCBI Taxonomy" id="157782"/>
    <lineage>
        <taxon>Bacteria</taxon>
        <taxon>Pseudomonadati</taxon>
        <taxon>Pseudomonadota</taxon>
        <taxon>Gammaproteobacteria</taxon>
        <taxon>Pseudomonadales</taxon>
        <taxon>Pseudomonadaceae</taxon>
        <taxon>Pseudomonas</taxon>
    </lineage>
</organism>
<accession>A0AAJ0LHL1</accession>
<gene>
    <name evidence="1" type="ORF">NS96R_17060</name>
</gene>